<feature type="transmembrane region" description="Helical" evidence="1">
    <location>
        <begin position="12"/>
        <end position="29"/>
    </location>
</feature>
<dbReference type="EMBL" id="GBRH01238392">
    <property type="protein sequence ID" value="JAD59503.1"/>
    <property type="molecule type" value="Transcribed_RNA"/>
</dbReference>
<proteinExistence type="predicted"/>
<keyword evidence="1" id="KW-0812">Transmembrane</keyword>
<keyword evidence="1" id="KW-0472">Membrane</keyword>
<evidence type="ECO:0000313" key="2">
    <source>
        <dbReference type="EMBL" id="JAD59503.1"/>
    </source>
</evidence>
<reference evidence="2" key="2">
    <citation type="journal article" date="2015" name="Data Brief">
        <title>Shoot transcriptome of the giant reed, Arundo donax.</title>
        <authorList>
            <person name="Barrero R.A."/>
            <person name="Guerrero F.D."/>
            <person name="Moolhuijzen P."/>
            <person name="Goolsby J.A."/>
            <person name="Tidwell J."/>
            <person name="Bellgard S.E."/>
            <person name="Bellgard M.I."/>
        </authorList>
    </citation>
    <scope>NUCLEOTIDE SEQUENCE</scope>
    <source>
        <tissue evidence="2">Shoot tissue taken approximately 20 cm above the soil surface</tissue>
    </source>
</reference>
<keyword evidence="1" id="KW-1133">Transmembrane helix</keyword>
<name>A0A0A9BBE5_ARUDO</name>
<sequence length="44" mass="5213">MSSSSPPPPGPRGWFLAVGSFRLACRCVGRNRRRWRRRRMLLVW</sequence>
<evidence type="ECO:0000256" key="1">
    <source>
        <dbReference type="SAM" id="Phobius"/>
    </source>
</evidence>
<organism evidence="2">
    <name type="scientific">Arundo donax</name>
    <name type="common">Giant reed</name>
    <name type="synonym">Donax arundinaceus</name>
    <dbReference type="NCBI Taxonomy" id="35708"/>
    <lineage>
        <taxon>Eukaryota</taxon>
        <taxon>Viridiplantae</taxon>
        <taxon>Streptophyta</taxon>
        <taxon>Embryophyta</taxon>
        <taxon>Tracheophyta</taxon>
        <taxon>Spermatophyta</taxon>
        <taxon>Magnoliopsida</taxon>
        <taxon>Liliopsida</taxon>
        <taxon>Poales</taxon>
        <taxon>Poaceae</taxon>
        <taxon>PACMAD clade</taxon>
        <taxon>Arundinoideae</taxon>
        <taxon>Arundineae</taxon>
        <taxon>Arundo</taxon>
    </lineage>
</organism>
<dbReference type="AlphaFoldDB" id="A0A0A9BBE5"/>
<protein>
    <submittedName>
        <fullName evidence="2">Uncharacterized protein</fullName>
    </submittedName>
</protein>
<accession>A0A0A9BBE5</accession>
<reference evidence="2" key="1">
    <citation type="submission" date="2014-09" db="EMBL/GenBank/DDBJ databases">
        <authorList>
            <person name="Magalhaes I.L.F."/>
            <person name="Oliveira U."/>
            <person name="Santos F.R."/>
            <person name="Vidigal T.H.D.A."/>
            <person name="Brescovit A.D."/>
            <person name="Santos A.J."/>
        </authorList>
    </citation>
    <scope>NUCLEOTIDE SEQUENCE</scope>
    <source>
        <tissue evidence="2">Shoot tissue taken approximately 20 cm above the soil surface</tissue>
    </source>
</reference>